<organism evidence="2 3">
    <name type="scientific">Thalictrum thalictroides</name>
    <name type="common">Rue-anemone</name>
    <name type="synonym">Anemone thalictroides</name>
    <dbReference type="NCBI Taxonomy" id="46969"/>
    <lineage>
        <taxon>Eukaryota</taxon>
        <taxon>Viridiplantae</taxon>
        <taxon>Streptophyta</taxon>
        <taxon>Embryophyta</taxon>
        <taxon>Tracheophyta</taxon>
        <taxon>Spermatophyta</taxon>
        <taxon>Magnoliopsida</taxon>
        <taxon>Ranunculales</taxon>
        <taxon>Ranunculaceae</taxon>
        <taxon>Thalictroideae</taxon>
        <taxon>Thalictrum</taxon>
    </lineage>
</organism>
<keyword evidence="1" id="KW-0812">Transmembrane</keyword>
<keyword evidence="1" id="KW-1133">Transmembrane helix</keyword>
<comment type="caution">
    <text evidence="2">The sequence shown here is derived from an EMBL/GenBank/DDBJ whole genome shotgun (WGS) entry which is preliminary data.</text>
</comment>
<dbReference type="EMBL" id="JABWDY010015847">
    <property type="protein sequence ID" value="KAF5196544.1"/>
    <property type="molecule type" value="Genomic_DNA"/>
</dbReference>
<protein>
    <submittedName>
        <fullName evidence="2">Uncharacterized protein</fullName>
    </submittedName>
</protein>
<evidence type="ECO:0000313" key="3">
    <source>
        <dbReference type="Proteomes" id="UP000554482"/>
    </source>
</evidence>
<proteinExistence type="predicted"/>
<dbReference type="Proteomes" id="UP000554482">
    <property type="component" value="Unassembled WGS sequence"/>
</dbReference>
<feature type="non-terminal residue" evidence="2">
    <location>
        <position position="52"/>
    </location>
</feature>
<reference evidence="2 3" key="1">
    <citation type="submission" date="2020-06" db="EMBL/GenBank/DDBJ databases">
        <title>Transcriptomic and genomic resources for Thalictrum thalictroides and T. hernandezii: Facilitating candidate gene discovery in an emerging model plant lineage.</title>
        <authorList>
            <person name="Arias T."/>
            <person name="Riano-Pachon D.M."/>
            <person name="Di Stilio V.S."/>
        </authorList>
    </citation>
    <scope>NUCLEOTIDE SEQUENCE [LARGE SCALE GENOMIC DNA]</scope>
    <source>
        <strain evidence="3">cv. WT478/WT964</strain>
        <tissue evidence="2">Leaves</tissue>
    </source>
</reference>
<evidence type="ECO:0000313" key="2">
    <source>
        <dbReference type="EMBL" id="KAF5196544.1"/>
    </source>
</evidence>
<sequence>MQHKAAVAAMQHNAAGRSYKAATSNFSLAVAIGKLLTFSLIMHNRSDIIGRL</sequence>
<gene>
    <name evidence="2" type="ORF">FRX31_013869</name>
</gene>
<accession>A0A7J6WGI3</accession>
<evidence type="ECO:0000256" key="1">
    <source>
        <dbReference type="SAM" id="Phobius"/>
    </source>
</evidence>
<feature type="transmembrane region" description="Helical" evidence="1">
    <location>
        <begin position="26"/>
        <end position="43"/>
    </location>
</feature>
<keyword evidence="1" id="KW-0472">Membrane</keyword>
<dbReference type="AlphaFoldDB" id="A0A7J6WGI3"/>
<name>A0A7J6WGI3_THATH</name>
<keyword evidence="3" id="KW-1185">Reference proteome</keyword>